<evidence type="ECO:0000256" key="2">
    <source>
        <dbReference type="SAM" id="SignalP"/>
    </source>
</evidence>
<evidence type="ECO:0000259" key="3">
    <source>
        <dbReference type="Pfam" id="PF09335"/>
    </source>
</evidence>
<keyword evidence="5" id="KW-1185">Reference proteome</keyword>
<dbReference type="AlphaFoldDB" id="A0A2T4JC20"/>
<dbReference type="RefSeq" id="WP_107672707.1">
    <property type="nucleotide sequence ID" value="NZ_PZKE01000004.1"/>
</dbReference>
<feature type="transmembrane region" description="Helical" evidence="1">
    <location>
        <begin position="39"/>
        <end position="59"/>
    </location>
</feature>
<feature type="chain" id="PRO_5015750380" description="VTT domain-containing protein" evidence="2">
    <location>
        <begin position="24"/>
        <end position="145"/>
    </location>
</feature>
<dbReference type="Pfam" id="PF09335">
    <property type="entry name" value="VTT_dom"/>
    <property type="match status" value="1"/>
</dbReference>
<evidence type="ECO:0000313" key="5">
    <source>
        <dbReference type="Proteomes" id="UP000241362"/>
    </source>
</evidence>
<evidence type="ECO:0000256" key="1">
    <source>
        <dbReference type="SAM" id="Phobius"/>
    </source>
</evidence>
<proteinExistence type="predicted"/>
<name>A0A2T4JC20_FUSBL</name>
<feature type="signal peptide" evidence="2">
    <location>
        <begin position="1"/>
        <end position="23"/>
    </location>
</feature>
<sequence>MTSGLLALFAAAFLAATPFPAQSEIVFLALQAAGWPAVWLVLVASVGNTLGSCVTYAAGRGAESFRDRRWFPLTPDRLARAQGWWNRWGLWSLLLSWAPGGDLLVAMAGLMRVPLPLFLALVALAKTARYIVLALVAAGVIGAAS</sequence>
<dbReference type="InterPro" id="IPR032816">
    <property type="entry name" value="VTT_dom"/>
</dbReference>
<feature type="domain" description="VTT" evidence="3">
    <location>
        <begin position="26"/>
        <end position="136"/>
    </location>
</feature>
<keyword evidence="1" id="KW-0812">Transmembrane</keyword>
<protein>
    <recommendedName>
        <fullName evidence="3">VTT domain-containing protein</fullName>
    </recommendedName>
</protein>
<accession>A0A2T4JC20</accession>
<evidence type="ECO:0000313" key="4">
    <source>
        <dbReference type="EMBL" id="PTE15456.1"/>
    </source>
</evidence>
<keyword evidence="1" id="KW-0472">Membrane</keyword>
<organism evidence="4 5">
    <name type="scientific">Fuscovulum blasticum DSM 2131</name>
    <dbReference type="NCBI Taxonomy" id="1188250"/>
    <lineage>
        <taxon>Bacteria</taxon>
        <taxon>Pseudomonadati</taxon>
        <taxon>Pseudomonadota</taxon>
        <taxon>Alphaproteobacteria</taxon>
        <taxon>Rhodobacterales</taxon>
        <taxon>Paracoccaceae</taxon>
        <taxon>Pseudogemmobacter</taxon>
    </lineage>
</organism>
<reference evidence="4 5" key="1">
    <citation type="submission" date="2018-03" db="EMBL/GenBank/DDBJ databases">
        <title>Rhodobacter blasticus.</title>
        <authorList>
            <person name="Meyer T.E."/>
            <person name="Miller S."/>
            <person name="Lodha T."/>
            <person name="Gandham S."/>
            <person name="Chintalapati S."/>
            <person name="Chintalapati V.R."/>
        </authorList>
    </citation>
    <scope>NUCLEOTIDE SEQUENCE [LARGE SCALE GENOMIC DNA]</scope>
    <source>
        <strain evidence="4 5">DSM 2131</strain>
    </source>
</reference>
<feature type="transmembrane region" description="Helical" evidence="1">
    <location>
        <begin position="88"/>
        <end position="111"/>
    </location>
</feature>
<gene>
    <name evidence="4" type="ORF">C5F44_06270</name>
</gene>
<keyword evidence="1" id="KW-1133">Transmembrane helix</keyword>
<comment type="caution">
    <text evidence="4">The sequence shown here is derived from an EMBL/GenBank/DDBJ whole genome shotgun (WGS) entry which is preliminary data.</text>
</comment>
<dbReference type="Proteomes" id="UP000241362">
    <property type="component" value="Unassembled WGS sequence"/>
</dbReference>
<dbReference type="InterPro" id="IPR051311">
    <property type="entry name" value="DedA_domain"/>
</dbReference>
<dbReference type="EMBL" id="PZKE01000004">
    <property type="protein sequence ID" value="PTE15456.1"/>
    <property type="molecule type" value="Genomic_DNA"/>
</dbReference>
<dbReference type="PANTHER" id="PTHR42709">
    <property type="entry name" value="ALKALINE PHOSPHATASE LIKE PROTEIN"/>
    <property type="match status" value="1"/>
</dbReference>
<keyword evidence="2" id="KW-0732">Signal</keyword>
<dbReference type="PANTHER" id="PTHR42709:SF4">
    <property type="entry name" value="INNER MEMBRANE PROTEIN YQAA"/>
    <property type="match status" value="1"/>
</dbReference>
<feature type="transmembrane region" description="Helical" evidence="1">
    <location>
        <begin position="117"/>
        <end position="144"/>
    </location>
</feature>